<dbReference type="PANTHER" id="PTHR22847:SF637">
    <property type="entry name" value="WD REPEAT DOMAIN 5B"/>
    <property type="match status" value="1"/>
</dbReference>
<reference evidence="3 4" key="1">
    <citation type="journal article" date="2012" name="PLoS Pathog.">
        <title>The genome of the obligate intracellular parasite Trachipleistophora hominis: new insights into microsporidian genome dynamics and reductive evolution.</title>
        <authorList>
            <person name="Heinz E."/>
            <person name="Williams T.A."/>
            <person name="Nakjang S."/>
            <person name="Noel C.J."/>
            <person name="Swan D.C."/>
            <person name="Goldberg A.V."/>
            <person name="Harris S.R."/>
            <person name="Weinmaier T."/>
            <person name="Markert S."/>
            <person name="Becher D."/>
            <person name="Bernhardt J."/>
            <person name="Dagan T."/>
            <person name="Hacker C."/>
            <person name="Lucocq J.M."/>
            <person name="Schweder T."/>
            <person name="Rattei T."/>
            <person name="Hall N."/>
            <person name="Hirt R.P."/>
            <person name="Embley T.M."/>
        </authorList>
    </citation>
    <scope>NUCLEOTIDE SEQUENCE [LARGE SCALE GENOMIC DNA]</scope>
</reference>
<accession>L7JZV1</accession>
<dbReference type="EC" id="2.7.11.7" evidence="3"/>
<dbReference type="SUPFAM" id="SSF50978">
    <property type="entry name" value="WD40 repeat-like"/>
    <property type="match status" value="1"/>
</dbReference>
<dbReference type="InParanoid" id="L7JZV1"/>
<keyword evidence="4" id="KW-1185">Reference proteome</keyword>
<evidence type="ECO:0000256" key="1">
    <source>
        <dbReference type="ARBA" id="ARBA00022574"/>
    </source>
</evidence>
<dbReference type="PANTHER" id="PTHR22847">
    <property type="entry name" value="WD40 REPEAT PROTEIN"/>
    <property type="match status" value="1"/>
</dbReference>
<dbReference type="GO" id="GO:1990234">
    <property type="term" value="C:transferase complex"/>
    <property type="evidence" value="ECO:0007669"/>
    <property type="project" value="UniProtKB-ARBA"/>
</dbReference>
<dbReference type="AlphaFoldDB" id="L7JZV1"/>
<dbReference type="STRING" id="72359.L7JZV1"/>
<evidence type="ECO:0000256" key="2">
    <source>
        <dbReference type="ARBA" id="ARBA00022737"/>
    </source>
</evidence>
<dbReference type="SMART" id="SM00320">
    <property type="entry name" value="WD40"/>
    <property type="match status" value="3"/>
</dbReference>
<dbReference type="Proteomes" id="UP000011185">
    <property type="component" value="Unassembled WGS sequence"/>
</dbReference>
<dbReference type="OMA" id="YSSIRCV"/>
<dbReference type="HOGENOM" id="CLU_977227_0_0_1"/>
<evidence type="ECO:0000313" key="3">
    <source>
        <dbReference type="EMBL" id="ELQ76267.1"/>
    </source>
</evidence>
<dbReference type="Gene3D" id="2.130.10.10">
    <property type="entry name" value="YVTN repeat-like/Quinoprotein amine dehydrogenase"/>
    <property type="match status" value="1"/>
</dbReference>
<keyword evidence="2" id="KW-0677">Repeat</keyword>
<dbReference type="Pfam" id="PF00400">
    <property type="entry name" value="WD40"/>
    <property type="match status" value="2"/>
</dbReference>
<dbReference type="InterPro" id="IPR036322">
    <property type="entry name" value="WD40_repeat_dom_sf"/>
</dbReference>
<dbReference type="GO" id="GO:0016905">
    <property type="term" value="F:myosin heavy chain kinase activity"/>
    <property type="evidence" value="ECO:0007669"/>
    <property type="project" value="UniProtKB-EC"/>
</dbReference>
<gene>
    <name evidence="3" type="ORF">THOM_0778</name>
</gene>
<name>L7JZV1_TRAHO</name>
<keyword evidence="3" id="KW-0808">Transferase</keyword>
<dbReference type="InterPro" id="IPR001680">
    <property type="entry name" value="WD40_rpt"/>
</dbReference>
<keyword evidence="1" id="KW-0853">WD repeat</keyword>
<organism evidence="3 4">
    <name type="scientific">Trachipleistophora hominis</name>
    <name type="common">Microsporidian parasite</name>
    <dbReference type="NCBI Taxonomy" id="72359"/>
    <lineage>
        <taxon>Eukaryota</taxon>
        <taxon>Fungi</taxon>
        <taxon>Fungi incertae sedis</taxon>
        <taxon>Microsporidia</taxon>
        <taxon>Pleistophoridae</taxon>
        <taxon>Trachipleistophora</taxon>
    </lineage>
</organism>
<protein>
    <submittedName>
        <fullName evidence="3">Pleiotropic regulator 1</fullName>
        <ecNumber evidence="3">2.7.11.7</ecNumber>
    </submittedName>
</protein>
<proteinExistence type="predicted"/>
<dbReference type="VEuPathDB" id="MicrosporidiaDB:THOM_0778"/>
<dbReference type="EMBL" id="JH993858">
    <property type="protein sequence ID" value="ELQ76267.1"/>
    <property type="molecule type" value="Genomic_DNA"/>
</dbReference>
<dbReference type="OrthoDB" id="10264588at2759"/>
<evidence type="ECO:0000313" key="4">
    <source>
        <dbReference type="Proteomes" id="UP000011185"/>
    </source>
</evidence>
<sequence length="285" mass="32248">MKFSYKKKLKIHDGWINDAVMSSRDGLIATCSTDTTVKVLKKDVLLKTIRTHKLAVNAVAFSDVNPLLVSVSDDRRVLCHDLVTMRIFRSLYGSYSSIRCVHIADNIIGVGDRSSAIIYDLRSSTIINTYNIGRVVNAITMIGTIVVIGSHSLYIVDERKNCSALCVNQNEIREIKRTRNGFAVLSAERIVDVCMDEPWKYTEIKSENAHFTGVQPVNDRFYFTMSNKIILGDKFVNETVEKTNKSVLAVLKETLNGVCVDNDEQMIVAYGESMHYLYRRDFKNV</sequence>
<dbReference type="InterPro" id="IPR015943">
    <property type="entry name" value="WD40/YVTN_repeat-like_dom_sf"/>
</dbReference>